<reference evidence="2 3" key="1">
    <citation type="submission" date="2020-04" db="EMBL/GenBank/DDBJ databases">
        <authorList>
            <person name="Yao Y."/>
            <person name="He Z."/>
        </authorList>
    </citation>
    <scope>NUCLEOTIDE SEQUENCE [LARGE SCALE GENOMIC DNA]</scope>
    <source>
        <strain evidence="2 3">CY-1</strain>
    </source>
</reference>
<name>A0AAE7DDW2_9PSED</name>
<dbReference type="EMBL" id="CP051487">
    <property type="protein sequence ID" value="QJC78778.1"/>
    <property type="molecule type" value="Genomic_DNA"/>
</dbReference>
<organism evidence="2 3">
    <name type="scientific">Pseudomonas umsongensis</name>
    <dbReference type="NCBI Taxonomy" id="198618"/>
    <lineage>
        <taxon>Bacteria</taxon>
        <taxon>Pseudomonadati</taxon>
        <taxon>Pseudomonadota</taxon>
        <taxon>Gammaproteobacteria</taxon>
        <taxon>Pseudomonadales</taxon>
        <taxon>Pseudomonadaceae</taxon>
        <taxon>Pseudomonas</taxon>
    </lineage>
</organism>
<dbReference type="KEGG" id="pum:HGP31_10800"/>
<proteinExistence type="predicted"/>
<accession>A0AAE7DDW2</accession>
<feature type="coiled-coil region" evidence="1">
    <location>
        <begin position="929"/>
        <end position="956"/>
    </location>
</feature>
<protein>
    <submittedName>
        <fullName evidence="2">Uncharacterized protein</fullName>
    </submittedName>
</protein>
<evidence type="ECO:0000313" key="2">
    <source>
        <dbReference type="EMBL" id="QJC78778.1"/>
    </source>
</evidence>
<sequence>MPAIPSNNPDDILTQLVTGPSLREVASTSIRTALDTEYPQLHIDPNLTVVVTPAWTISDNQVLPANSRFESLTDALVRLTLSGATATYIDGEHFLTRQPGVEPGIKLPVKIDAIGCLLNRLARLLFVAYQEQQLDYWNEAIAPNKPRWHQISEALHSLWNDDKPKDWDEDQLALALTVYNYPQQADRQAHDKYQTRACLIDIDHLDQQHSEHRQLMDTAVIVGTLEKRTLIVTHSIIEGFRHYDSLAALGEVLRRRVTPSENAQQLQWCLYEPTGDFFDQQACALIALEIQAIGSLNEMAVSTLAPRIAAAAGQFEKRVQQRPTRFNQIQRLLPDWLLNASTVDLTRYGRHLMDLALVREQHAGKSFHDGIAALREFTLKALQDQMTKDHPQASLPHLEDIQISSTHPVILGTFAVPGETETVTLSLVDLALQNLTALPWGEKTVQYRDGSAVAPWLTPTYLDSLVSAVNIGENYPRLIKRTLLDDPQEKARRQQLYAEDLRIQLPLQTLQAKIRGEAGIDELGYRYVVAALQEKAADRYVEGLEIIIRPLAFIPGGRNDGKADEVANMFVIGPRQVEKGPCLLYRPLLDHPLLQYPGEASLLYAIKHNRALRQSVLAWLADDVRFNYSQYVFPGELPSVWTLSQLLVDSTSILGMMGALNLGSSPVLQPALPVLFSANANALVTLADRQSVSNAQSRWATLKQAAWMLFNVTLPFLGRTAATAAWIWQIMDDLDEAREAREADDSEHEWTALTDLFLSLGMVLAHHAATRNKPRAPHLESATPTLEKPVAAITVTQMPDVVAHLLPDNHPTPLHTFGILSQASLASVLDRLAIAKPTGLEKPSNEPGPHRYLSPLEQKWYAQVGQRWFEAWLNDDGDVQIIDSRITPSRRGPLLIHSAGGQWFIDTRLRLRGGGRSRKALALENQQRKATLKLQLSAFESRKTQLTKELDAVQKAVTAPTTDIVDPNRQRLIETLDAHVAEFGTFIEQLKTYNSIESIPNYRAVLVDCLDHQLSLTQQWFIQQNRVFGEHMRQSLALLDNEPGDGTQTPRQTHQLTSDLTQGFIDKIEFAQARIEELKQLGKEAAEVARESQAVLPRYALQDLKLFQISLAQELCLSDSASVDTAPARQAMTRLVEDTGLTVQSSLELAEQDNALPLPERIDGFSELVEQFAILDLRIQDLPDEFPRQLLQPPLDLMRERIETFRELSVKHLAGLLQERKSLEPTPGPSRPAPVSKRIIKTRYKGTVVGKPRVRTAADNTEWVDVISPLTNKVTATFHEKTPGVWVEHEPAPEQAPAPVRPDLQISVQKGQALVDQLQPFIRRTEGHSKVAGRNPTEIEEMFHQYARRLQEASDTIEEALTDNNATDGGPASAVLLAKQLNEGATELFDKGRRTRIRMTKEQPPTAARVEWLMSKKLITIAKTPGRRRLKGHKNDFLEEYEIREHGTAKVLWYAHFHYSGPDTAPKTYTAAHLKTVSQRLLGSTLDKRTSASYNELIAVYRSEISPKLADELFLSKIKQAASSS</sequence>
<keyword evidence="1" id="KW-0175">Coiled coil</keyword>
<evidence type="ECO:0000256" key="1">
    <source>
        <dbReference type="SAM" id="Coils"/>
    </source>
</evidence>
<evidence type="ECO:0000313" key="3">
    <source>
        <dbReference type="Proteomes" id="UP000501367"/>
    </source>
</evidence>
<gene>
    <name evidence="2" type="ORF">HGP31_10800</name>
</gene>
<dbReference type="Proteomes" id="UP000501367">
    <property type="component" value="Chromosome"/>
</dbReference>
<dbReference type="GeneID" id="72194068"/>
<dbReference type="RefSeq" id="WP_168757671.1">
    <property type="nucleotide sequence ID" value="NZ_CP051487.1"/>
</dbReference>